<dbReference type="GO" id="GO:0006508">
    <property type="term" value="P:proteolysis"/>
    <property type="evidence" value="ECO:0007669"/>
    <property type="project" value="UniProtKB-KW"/>
</dbReference>
<evidence type="ECO:0000256" key="2">
    <source>
        <dbReference type="ARBA" id="ARBA00022723"/>
    </source>
</evidence>
<name>A0A318SMW5_9DEIO</name>
<organism evidence="7 8">
    <name type="scientific">Deinococcus yavapaiensis KR-236</name>
    <dbReference type="NCBI Taxonomy" id="694435"/>
    <lineage>
        <taxon>Bacteria</taxon>
        <taxon>Thermotogati</taxon>
        <taxon>Deinococcota</taxon>
        <taxon>Deinococci</taxon>
        <taxon>Deinococcales</taxon>
        <taxon>Deinococcaceae</taxon>
        <taxon>Deinococcus</taxon>
    </lineage>
</organism>
<dbReference type="Proteomes" id="UP000248326">
    <property type="component" value="Unassembled WGS sequence"/>
</dbReference>
<dbReference type="PROSITE" id="PS50249">
    <property type="entry name" value="MPN"/>
    <property type="match status" value="1"/>
</dbReference>
<evidence type="ECO:0000256" key="5">
    <source>
        <dbReference type="ARBA" id="ARBA00023049"/>
    </source>
</evidence>
<keyword evidence="7" id="KW-0647">Proteasome</keyword>
<dbReference type="SUPFAM" id="SSF102712">
    <property type="entry name" value="JAB1/MPN domain"/>
    <property type="match status" value="1"/>
</dbReference>
<proteinExistence type="predicted"/>
<dbReference type="CDD" id="cd08070">
    <property type="entry name" value="MPN_like"/>
    <property type="match status" value="1"/>
</dbReference>
<dbReference type="GO" id="GO:0008270">
    <property type="term" value="F:zinc ion binding"/>
    <property type="evidence" value="ECO:0007669"/>
    <property type="project" value="TreeGrafter"/>
</dbReference>
<evidence type="ECO:0000256" key="3">
    <source>
        <dbReference type="ARBA" id="ARBA00022801"/>
    </source>
</evidence>
<reference evidence="7 8" key="1">
    <citation type="submission" date="2018-06" db="EMBL/GenBank/DDBJ databases">
        <title>Genomic Encyclopedia of Type Strains, Phase IV (KMG-IV): sequencing the most valuable type-strain genomes for metagenomic binning, comparative biology and taxonomic classification.</title>
        <authorList>
            <person name="Goeker M."/>
        </authorList>
    </citation>
    <scope>NUCLEOTIDE SEQUENCE [LARGE SCALE GENOMIC DNA]</scope>
    <source>
        <strain evidence="7 8">DSM 18048</strain>
    </source>
</reference>
<dbReference type="RefSeq" id="WP_245900525.1">
    <property type="nucleotide sequence ID" value="NZ_QJSX01000001.1"/>
</dbReference>
<dbReference type="PANTHER" id="PTHR34858">
    <property type="entry name" value="CYSO-CYSTEINE PEPTIDASE"/>
    <property type="match status" value="1"/>
</dbReference>
<evidence type="ECO:0000256" key="4">
    <source>
        <dbReference type="ARBA" id="ARBA00022833"/>
    </source>
</evidence>
<evidence type="ECO:0000313" key="8">
    <source>
        <dbReference type="Proteomes" id="UP000248326"/>
    </source>
</evidence>
<dbReference type="InterPro" id="IPR051929">
    <property type="entry name" value="VirAsm_ModProt"/>
</dbReference>
<protein>
    <submittedName>
        <fullName evidence="7">Proteasome lid subunit RPN8/RPN11</fullName>
    </submittedName>
</protein>
<dbReference type="AlphaFoldDB" id="A0A318SMW5"/>
<keyword evidence="2" id="KW-0479">Metal-binding</keyword>
<dbReference type="InterPro" id="IPR028090">
    <property type="entry name" value="JAB_dom_prok"/>
</dbReference>
<evidence type="ECO:0000256" key="1">
    <source>
        <dbReference type="ARBA" id="ARBA00022670"/>
    </source>
</evidence>
<comment type="caution">
    <text evidence="7">The sequence shown here is derived from an EMBL/GenBank/DDBJ whole genome shotgun (WGS) entry which is preliminary data.</text>
</comment>
<keyword evidence="5" id="KW-0482">Metalloprotease</keyword>
<feature type="domain" description="MPN" evidence="6">
    <location>
        <begin position="3"/>
        <end position="130"/>
    </location>
</feature>
<evidence type="ECO:0000259" key="6">
    <source>
        <dbReference type="PROSITE" id="PS50249"/>
    </source>
</evidence>
<dbReference type="Gene3D" id="3.40.140.10">
    <property type="entry name" value="Cytidine Deaminase, domain 2"/>
    <property type="match status" value="1"/>
</dbReference>
<keyword evidence="3" id="KW-0378">Hydrolase</keyword>
<gene>
    <name evidence="7" type="ORF">DES52_10136</name>
</gene>
<accession>A0A318SMW5</accession>
<sequence length="130" mass="14593">MSWLTLPLALRSRLWEHASGEAPRECVGLLGGRGRLVTSLYPLTNVSPHPERAYRAHDLELLRALRAMRAEALELVGIYHSHPHGPPQPSDEDRRLAAWDVPYLIADLRTGTLRAYLLPSGQEIRVDSQV</sequence>
<dbReference type="GO" id="GO:0008235">
    <property type="term" value="F:metalloexopeptidase activity"/>
    <property type="evidence" value="ECO:0007669"/>
    <property type="project" value="TreeGrafter"/>
</dbReference>
<dbReference type="InterPro" id="IPR037518">
    <property type="entry name" value="MPN"/>
</dbReference>
<keyword evidence="8" id="KW-1185">Reference proteome</keyword>
<dbReference type="Pfam" id="PF14464">
    <property type="entry name" value="Prok-JAB"/>
    <property type="match status" value="1"/>
</dbReference>
<evidence type="ECO:0000313" key="7">
    <source>
        <dbReference type="EMBL" id="PYE56232.1"/>
    </source>
</evidence>
<dbReference type="PANTHER" id="PTHR34858:SF1">
    <property type="entry name" value="CYSO-CYSTEINE PEPTIDASE"/>
    <property type="match status" value="1"/>
</dbReference>
<keyword evidence="4" id="KW-0862">Zinc</keyword>
<dbReference type="EMBL" id="QJSX01000001">
    <property type="protein sequence ID" value="PYE56232.1"/>
    <property type="molecule type" value="Genomic_DNA"/>
</dbReference>
<dbReference type="GO" id="GO:0000502">
    <property type="term" value="C:proteasome complex"/>
    <property type="evidence" value="ECO:0007669"/>
    <property type="project" value="UniProtKB-KW"/>
</dbReference>
<keyword evidence="1" id="KW-0645">Protease</keyword>